<evidence type="ECO:0000256" key="1">
    <source>
        <dbReference type="SAM" id="MobiDB-lite"/>
    </source>
</evidence>
<dbReference type="SUPFAM" id="SSF50475">
    <property type="entry name" value="FMN-binding split barrel"/>
    <property type="match status" value="1"/>
</dbReference>
<protein>
    <recommendedName>
        <fullName evidence="2">Pyridoxamine 5'-phosphate oxidase Alr4036 family FMN-binding domain-containing protein</fullName>
    </recommendedName>
</protein>
<reference evidence="3 4" key="1">
    <citation type="journal article" date="2019" name="Nat. Ecol. Evol.">
        <title>Megaphylogeny resolves global patterns of mushroom evolution.</title>
        <authorList>
            <person name="Varga T."/>
            <person name="Krizsan K."/>
            <person name="Foldi C."/>
            <person name="Dima B."/>
            <person name="Sanchez-Garcia M."/>
            <person name="Sanchez-Ramirez S."/>
            <person name="Szollosi G.J."/>
            <person name="Szarkandi J.G."/>
            <person name="Papp V."/>
            <person name="Albert L."/>
            <person name="Andreopoulos W."/>
            <person name="Angelini C."/>
            <person name="Antonin V."/>
            <person name="Barry K.W."/>
            <person name="Bougher N.L."/>
            <person name="Buchanan P."/>
            <person name="Buyck B."/>
            <person name="Bense V."/>
            <person name="Catcheside P."/>
            <person name="Chovatia M."/>
            <person name="Cooper J."/>
            <person name="Damon W."/>
            <person name="Desjardin D."/>
            <person name="Finy P."/>
            <person name="Geml J."/>
            <person name="Haridas S."/>
            <person name="Hughes K."/>
            <person name="Justo A."/>
            <person name="Karasinski D."/>
            <person name="Kautmanova I."/>
            <person name="Kiss B."/>
            <person name="Kocsube S."/>
            <person name="Kotiranta H."/>
            <person name="LaButti K.M."/>
            <person name="Lechner B.E."/>
            <person name="Liimatainen K."/>
            <person name="Lipzen A."/>
            <person name="Lukacs Z."/>
            <person name="Mihaltcheva S."/>
            <person name="Morgado L.N."/>
            <person name="Niskanen T."/>
            <person name="Noordeloos M.E."/>
            <person name="Ohm R.A."/>
            <person name="Ortiz-Santana B."/>
            <person name="Ovrebo C."/>
            <person name="Racz N."/>
            <person name="Riley R."/>
            <person name="Savchenko A."/>
            <person name="Shiryaev A."/>
            <person name="Soop K."/>
            <person name="Spirin V."/>
            <person name="Szebenyi C."/>
            <person name="Tomsovsky M."/>
            <person name="Tulloss R.E."/>
            <person name="Uehling J."/>
            <person name="Grigoriev I.V."/>
            <person name="Vagvolgyi C."/>
            <person name="Papp T."/>
            <person name="Martin F.M."/>
            <person name="Miettinen O."/>
            <person name="Hibbett D.S."/>
            <person name="Nagy L.G."/>
        </authorList>
    </citation>
    <scope>NUCLEOTIDE SEQUENCE [LARGE SCALE GENOMIC DNA]</scope>
    <source>
        <strain evidence="3 4">CBS 121175</strain>
    </source>
</reference>
<feature type="domain" description="Pyridoxamine 5'-phosphate oxidase Alr4036 family FMN-binding" evidence="2">
    <location>
        <begin position="15"/>
        <end position="130"/>
    </location>
</feature>
<dbReference type="AlphaFoldDB" id="A0A5C3KWL0"/>
<dbReference type="STRING" id="230819.A0A5C3KWL0"/>
<evidence type="ECO:0000313" key="4">
    <source>
        <dbReference type="Proteomes" id="UP000307440"/>
    </source>
</evidence>
<proteinExistence type="predicted"/>
<gene>
    <name evidence="3" type="ORF">FA15DRAFT_592657</name>
</gene>
<dbReference type="InterPro" id="IPR024624">
    <property type="entry name" value="Pyridox_Oxase_Alr4036_FMN-bd"/>
</dbReference>
<accession>A0A5C3KWL0</accession>
<dbReference type="Proteomes" id="UP000307440">
    <property type="component" value="Unassembled WGS sequence"/>
</dbReference>
<sequence length="293" mass="32111">MASAAQHHLSPAASPRWKQLIESAISKFKDQVVIQMSTLDTSPTSPPNTSSPSPATTTPTKPPPQVRVRSLIIRSFLTLPTHPSTPLLLSSTDIRTPKVSQITTTPQIELAWWIDGTKQQFRITGRAVVVPSPTQTQAYRQFQLVSLPQKEKSGKGRGPGGGEASRFGVASVQVGEGGGKAEEGFDWEKKRVEVFKSMSSHMKATWCRPTPGTPLSAHGGPDAAKKWPVKIEEPTESSSEEDKRNWETALNNFALLVIEPSYVDFVDLGVVPNRRFEFVEVGEGKWEETELVA</sequence>
<dbReference type="PANTHER" id="PTHR28243">
    <property type="entry name" value="AGL049CP"/>
    <property type="match status" value="1"/>
</dbReference>
<dbReference type="PANTHER" id="PTHR28243:SF1">
    <property type="entry name" value="PYRIDOXAMINE 5'-PHOSPHATE OXIDASE ALR4036 FAMILY FMN-BINDING DOMAIN-CONTAINING PROTEIN"/>
    <property type="match status" value="1"/>
</dbReference>
<keyword evidence="4" id="KW-1185">Reference proteome</keyword>
<name>A0A5C3KWL0_COPMA</name>
<evidence type="ECO:0000313" key="3">
    <source>
        <dbReference type="EMBL" id="TFK24253.1"/>
    </source>
</evidence>
<dbReference type="InterPro" id="IPR012349">
    <property type="entry name" value="Split_barrel_FMN-bd"/>
</dbReference>
<dbReference type="EMBL" id="ML210203">
    <property type="protein sequence ID" value="TFK24253.1"/>
    <property type="molecule type" value="Genomic_DNA"/>
</dbReference>
<dbReference type="OrthoDB" id="434253at2759"/>
<feature type="region of interest" description="Disordered" evidence="1">
    <location>
        <begin position="205"/>
        <end position="225"/>
    </location>
</feature>
<feature type="region of interest" description="Disordered" evidence="1">
    <location>
        <begin position="36"/>
        <end position="65"/>
    </location>
</feature>
<organism evidence="3 4">
    <name type="scientific">Coprinopsis marcescibilis</name>
    <name type="common">Agaric fungus</name>
    <name type="synonym">Psathyrella marcescibilis</name>
    <dbReference type="NCBI Taxonomy" id="230819"/>
    <lineage>
        <taxon>Eukaryota</taxon>
        <taxon>Fungi</taxon>
        <taxon>Dikarya</taxon>
        <taxon>Basidiomycota</taxon>
        <taxon>Agaricomycotina</taxon>
        <taxon>Agaricomycetes</taxon>
        <taxon>Agaricomycetidae</taxon>
        <taxon>Agaricales</taxon>
        <taxon>Agaricineae</taxon>
        <taxon>Psathyrellaceae</taxon>
        <taxon>Coprinopsis</taxon>
    </lineage>
</organism>
<dbReference type="GO" id="GO:0010181">
    <property type="term" value="F:FMN binding"/>
    <property type="evidence" value="ECO:0007669"/>
    <property type="project" value="InterPro"/>
</dbReference>
<dbReference type="Pfam" id="PF12766">
    <property type="entry name" value="Pyridox_oxase_2"/>
    <property type="match status" value="1"/>
</dbReference>
<evidence type="ECO:0000259" key="2">
    <source>
        <dbReference type="Pfam" id="PF12766"/>
    </source>
</evidence>
<feature type="compositionally biased region" description="Low complexity" evidence="1">
    <location>
        <begin position="37"/>
        <end position="59"/>
    </location>
</feature>
<dbReference type="Gene3D" id="2.30.110.10">
    <property type="entry name" value="Electron Transport, Fmn-binding Protein, Chain A"/>
    <property type="match status" value="1"/>
</dbReference>